<evidence type="ECO:0000259" key="2">
    <source>
        <dbReference type="PROSITE" id="PS51208"/>
    </source>
</evidence>
<evidence type="ECO:0000313" key="4">
    <source>
        <dbReference type="Proteomes" id="UP001302477"/>
    </source>
</evidence>
<keyword evidence="1" id="KW-0732">Signal</keyword>
<proteinExistence type="predicted"/>
<dbReference type="PROSITE" id="PS51208">
    <property type="entry name" value="AUTOTRANSPORTER"/>
    <property type="match status" value="1"/>
</dbReference>
<evidence type="ECO:0000313" key="3">
    <source>
        <dbReference type="EMBL" id="WOX04155.1"/>
    </source>
</evidence>
<name>A0AAU0MVF0_9GAMM</name>
<dbReference type="InterPro" id="IPR005546">
    <property type="entry name" value="Autotransporte_beta"/>
</dbReference>
<dbReference type="EMBL" id="CP137555">
    <property type="protein sequence ID" value="WOX04155.1"/>
    <property type="molecule type" value="Genomic_DNA"/>
</dbReference>
<dbReference type="SUPFAM" id="SSF103515">
    <property type="entry name" value="Autotransporter"/>
    <property type="match status" value="1"/>
</dbReference>
<accession>A0AAU0MVF0</accession>
<organism evidence="3 4">
    <name type="scientific">Microbulbifer pacificus</name>
    <dbReference type="NCBI Taxonomy" id="407164"/>
    <lineage>
        <taxon>Bacteria</taxon>
        <taxon>Pseudomonadati</taxon>
        <taxon>Pseudomonadota</taxon>
        <taxon>Gammaproteobacteria</taxon>
        <taxon>Cellvibrionales</taxon>
        <taxon>Microbulbiferaceae</taxon>
        <taxon>Microbulbifer</taxon>
    </lineage>
</organism>
<reference evidence="3 4" key="1">
    <citation type="submission" date="2023-10" db="EMBL/GenBank/DDBJ databases">
        <title>Description of Microbulbifer bruguierae sp. nov., isolated from the sediments of mangrove plant Bruguiera sexangula and comparative genomic analyses of the genus Microbulbifer.</title>
        <authorList>
            <person name="Long M."/>
        </authorList>
    </citation>
    <scope>NUCLEOTIDE SEQUENCE [LARGE SCALE GENOMIC DNA]</scope>
    <source>
        <strain evidence="3 4">SPO729</strain>
    </source>
</reference>
<protein>
    <recommendedName>
        <fullName evidence="2">Autotransporter domain-containing protein</fullName>
    </recommendedName>
</protein>
<sequence>MAVTINGFPGTPSQLTSAVRKALFTSAAVTAISVGAPGYAAAAEVACAPGQYGAPAAGDTVQCSGSFDESIHYEVADYTVVDGEIETVVPGDLKVVVAEGSTAAGISISSVTAAIENTAATGSIVIENHGDIAREGDAGIEVPDGVERTYYDMGIRVGSANSNDGGHFFDSYMKLDENGEVMRDEDGNATGERILFTDVEGNPIKVGFDEINDHLGVDSDSADYDKWNKNGPEDKITFLVAEEGTFDGGVSALVTAETEAGSISISNTGDISVGSGESVTYYSAFTEKHSSAYDEIVAAGKNPFGVLNKVDVDGDGVADISLWTGEDTIFVDPANVHVATVFAGGINASSTTGNIAIENAGTITAGNISKGINVFTESGDIAISNSGDIATGDASYGISAGSAVQAVDSGISYTYNTQDSGTAYAVEHTAGTLSMFRGWTGPSYTHFYREYTVNSKIVDSNDSVIEIGNSGSISVGTAGVAIHAKNPSGAGITIVNSGDIEVADGIGGAGIYASTSAGLSATKEKVEVASCNPFFGCPAKPYFTVEEGEANELNVAYGLSDREDNIYSHNANGEYYTYDKPILNIIGRPTGYYTEGVTKHYSEVVQWEATGYFDDRGDIAIANTGTIDLSGTYRASGITAVGHGAKTILNTGDIEAGALGTGIATRGVGETVIDNQGNIYLNGAGSAAVQVTASPFDMDSVEQSGAGIDEATAEAFGGFENGDVIIVNSGSIGGADTSHLTTYNENGALEASAVTSFGINVSALGSNRVGSANKWTQYGQATVDKVNAANYARAQADMESYLAGEIAIDEVYEYTKIEIDESIEQTTTSILNTGDISLSDMARGINVSAKYGDVVIENQGTVSVGNGVHGRAPETYGAVTIKSTAINVSNFGIEGLANHYVVNSGDVFAGDVSNGIRSESWHGSSSVFNEGNITVGSGHLLEATESNGAHGAVANGISSVVAGGNDAYALAHNSGNVTTGDRAFGVVSSNVFTTGAFLSEEFAHNYTAAAINTGVISTGDYSTGMGVNGYMSLGYNSGSISIGNGPMQNLGDVEIAAGMRTLTDNGLTATLLNTGDISGGNETAGMFAEAFFARSVQSDTGSVMVGDDSAGLVARGQTQGIVQNYGMVVTGDRSTGIQAMGTNFNYGANYATATNAGTVKVGDESVGMQAFGTLAQVINTGSVSVGHDSVGVLLSSATINAIDAETGEEFLRAGTVLNQGSILASGEGSLAIQSTEDFAATIVNRGLIEGSVVMGGGDDFFYNGVRTDSEGYLVGAGVIRLNNDFIDMGEGNNTFRNVFGDIVFSGDSSIDLGAEGEMQNYSSNGSYVTISSMDGKAGDTLTIKGNVLFNTVQGNNGLFLVDVSSKGNDSIVINGDLTASETIDEAGNTVDSDLRVAIAINDQGKGALTSGSILTVNGDQDLDSVQLSAVGGAFADTILSAELNQDDNGNWVVDYTAGLSQLGTAASSVSHLAESFWLRSASHFFDGERAANASETGRVEGLHAWSGFFRANSDMQSQGDLDAQDLSFTQQLGGQFAGATYSTKLGDSWLSVSPFVGLGSADSDQFDQQSSALLDTETYAIAGSWGMGDFYANAMYQNVEFDANIISVNSRAATSGKAHGFSLEAGWNYLSESGIAMTPFAQWDDVKTEIDGFTSSDGNFNYAYDLGNSKRARAGVSLRKSFSMSEGFAMPYITFSATDVITANNHDLYSNGVRFGSDVSGNGMSVDFGVDGKYKLWTVKSGLGLFSGDTDKNGLSGHLSISRSL</sequence>
<gene>
    <name evidence="3" type="ORF">R5R33_10405</name>
</gene>
<evidence type="ECO:0000256" key="1">
    <source>
        <dbReference type="SAM" id="SignalP"/>
    </source>
</evidence>
<dbReference type="InterPro" id="IPR036709">
    <property type="entry name" value="Autotransporte_beta_dom_sf"/>
</dbReference>
<feature type="chain" id="PRO_5043748213" description="Autotransporter domain-containing protein" evidence="1">
    <location>
        <begin position="43"/>
        <end position="1765"/>
    </location>
</feature>
<feature type="signal peptide" evidence="1">
    <location>
        <begin position="1"/>
        <end position="42"/>
    </location>
</feature>
<dbReference type="RefSeq" id="WP_318952633.1">
    <property type="nucleotide sequence ID" value="NZ_CP137555.1"/>
</dbReference>
<dbReference type="Proteomes" id="UP001302477">
    <property type="component" value="Chromosome"/>
</dbReference>
<dbReference type="KEGG" id="mpaf:R5R33_10405"/>
<keyword evidence="4" id="KW-1185">Reference proteome</keyword>
<feature type="domain" description="Autotransporter" evidence="2">
    <location>
        <begin position="1500"/>
        <end position="1765"/>
    </location>
</feature>